<evidence type="ECO:0000256" key="1">
    <source>
        <dbReference type="SAM" id="MobiDB-lite"/>
    </source>
</evidence>
<name>A0A8B6HDH9_MYTGA</name>
<dbReference type="AlphaFoldDB" id="A0A8B6HDH9"/>
<proteinExistence type="predicted"/>
<evidence type="ECO:0000313" key="2">
    <source>
        <dbReference type="EMBL" id="VDI77926.1"/>
    </source>
</evidence>
<dbReference type="Proteomes" id="UP000596742">
    <property type="component" value="Unassembled WGS sequence"/>
</dbReference>
<sequence length="116" mass="13463">MAARRKVERKYLVGDWEIGQFSRLKSQKNARQQNIKMGTETSKAESVTNGAEFSKTQQDKEKPRKKISNNDNNLRRDNRLNNPSDPNISNKQTKNPDEEFEPKSQTTKPEDIAERK</sequence>
<evidence type="ECO:0000313" key="3">
    <source>
        <dbReference type="Proteomes" id="UP000596742"/>
    </source>
</evidence>
<protein>
    <submittedName>
        <fullName evidence="2">Uncharacterized protein</fullName>
    </submittedName>
</protein>
<keyword evidence="3" id="KW-1185">Reference proteome</keyword>
<gene>
    <name evidence="2" type="ORF">MGAL_10B075293</name>
</gene>
<reference evidence="2" key="1">
    <citation type="submission" date="2018-11" db="EMBL/GenBank/DDBJ databases">
        <authorList>
            <person name="Alioto T."/>
            <person name="Alioto T."/>
        </authorList>
    </citation>
    <scope>NUCLEOTIDE SEQUENCE</scope>
</reference>
<dbReference type="EMBL" id="UYJE01009907">
    <property type="protein sequence ID" value="VDI77926.1"/>
    <property type="molecule type" value="Genomic_DNA"/>
</dbReference>
<comment type="caution">
    <text evidence="2">The sequence shown here is derived from an EMBL/GenBank/DDBJ whole genome shotgun (WGS) entry which is preliminary data.</text>
</comment>
<accession>A0A8B6HDH9</accession>
<feature type="region of interest" description="Disordered" evidence="1">
    <location>
        <begin position="25"/>
        <end position="116"/>
    </location>
</feature>
<organism evidence="2 3">
    <name type="scientific">Mytilus galloprovincialis</name>
    <name type="common">Mediterranean mussel</name>
    <dbReference type="NCBI Taxonomy" id="29158"/>
    <lineage>
        <taxon>Eukaryota</taxon>
        <taxon>Metazoa</taxon>
        <taxon>Spiralia</taxon>
        <taxon>Lophotrochozoa</taxon>
        <taxon>Mollusca</taxon>
        <taxon>Bivalvia</taxon>
        <taxon>Autobranchia</taxon>
        <taxon>Pteriomorphia</taxon>
        <taxon>Mytilida</taxon>
        <taxon>Mytiloidea</taxon>
        <taxon>Mytilidae</taxon>
        <taxon>Mytilinae</taxon>
        <taxon>Mytilus</taxon>
    </lineage>
</organism>
<feature type="compositionally biased region" description="Polar residues" evidence="1">
    <location>
        <begin position="25"/>
        <end position="56"/>
    </location>
</feature>